<evidence type="ECO:0000313" key="2">
    <source>
        <dbReference type="Proteomes" id="UP000670092"/>
    </source>
</evidence>
<evidence type="ECO:0000313" key="1">
    <source>
        <dbReference type="EMBL" id="KAG5304872.1"/>
    </source>
</evidence>
<gene>
    <name evidence="1" type="ORF">I7I52_03362</name>
</gene>
<comment type="caution">
    <text evidence="1">The sequence shown here is derived from an EMBL/GenBank/DDBJ whole genome shotgun (WGS) entry which is preliminary data.</text>
</comment>
<dbReference type="AlphaFoldDB" id="A0A8H7ZAQ5"/>
<name>A0A8H7ZAQ5_AJECA</name>
<dbReference type="EMBL" id="JAEVHI010000001">
    <property type="protein sequence ID" value="KAG5304872.1"/>
    <property type="molecule type" value="Genomic_DNA"/>
</dbReference>
<sequence>MELSPARNRAHELQGWRWRTTYLLFTAFLGPGGRSYDSSYLHVGKDGGCAATAGILSSANE</sequence>
<proteinExistence type="predicted"/>
<dbReference type="Proteomes" id="UP000670092">
    <property type="component" value="Unassembled WGS sequence"/>
</dbReference>
<reference evidence="1 2" key="1">
    <citation type="submission" date="2021-01" db="EMBL/GenBank/DDBJ databases">
        <title>Chromosome-level genome assembly of a human fungal pathogen reveals clustering of transcriptionally co-regulated genes.</title>
        <authorList>
            <person name="Voorhies M."/>
            <person name="Cohen S."/>
            <person name="Shea T.P."/>
            <person name="Petrus S."/>
            <person name="Munoz J.F."/>
            <person name="Poplawski S."/>
            <person name="Goldman W.E."/>
            <person name="Michael T."/>
            <person name="Cuomo C.A."/>
            <person name="Sil A."/>
            <person name="Beyhan S."/>
        </authorList>
    </citation>
    <scope>NUCLEOTIDE SEQUENCE [LARGE SCALE GENOMIC DNA]</scope>
    <source>
        <strain evidence="1 2">G184AR</strain>
    </source>
</reference>
<accession>A0A8H7ZAQ5</accession>
<organism evidence="1 2">
    <name type="scientific">Ajellomyces capsulatus</name>
    <name type="common">Darling's disease fungus</name>
    <name type="synonym">Histoplasma capsulatum</name>
    <dbReference type="NCBI Taxonomy" id="5037"/>
    <lineage>
        <taxon>Eukaryota</taxon>
        <taxon>Fungi</taxon>
        <taxon>Dikarya</taxon>
        <taxon>Ascomycota</taxon>
        <taxon>Pezizomycotina</taxon>
        <taxon>Eurotiomycetes</taxon>
        <taxon>Eurotiomycetidae</taxon>
        <taxon>Onygenales</taxon>
        <taxon>Ajellomycetaceae</taxon>
        <taxon>Histoplasma</taxon>
    </lineage>
</organism>
<protein>
    <submittedName>
        <fullName evidence="1">Uncharacterized protein</fullName>
    </submittedName>
</protein>
<dbReference type="VEuPathDB" id="FungiDB:I7I52_03362"/>